<keyword evidence="3" id="KW-1185">Reference proteome</keyword>
<evidence type="ECO:0000313" key="3">
    <source>
        <dbReference type="Proteomes" id="UP000001542"/>
    </source>
</evidence>
<reference evidence="2" key="2">
    <citation type="journal article" date="2007" name="Science">
        <title>Draft genome sequence of the sexually transmitted pathogen Trichomonas vaginalis.</title>
        <authorList>
            <person name="Carlton J.M."/>
            <person name="Hirt R.P."/>
            <person name="Silva J.C."/>
            <person name="Delcher A.L."/>
            <person name="Schatz M."/>
            <person name="Zhao Q."/>
            <person name="Wortman J.R."/>
            <person name="Bidwell S.L."/>
            <person name="Alsmark U.C.M."/>
            <person name="Besteiro S."/>
            <person name="Sicheritz-Ponten T."/>
            <person name="Noel C.J."/>
            <person name="Dacks J.B."/>
            <person name="Foster P.G."/>
            <person name="Simillion C."/>
            <person name="Van de Peer Y."/>
            <person name="Miranda-Saavedra D."/>
            <person name="Barton G.J."/>
            <person name="Westrop G.D."/>
            <person name="Mueller S."/>
            <person name="Dessi D."/>
            <person name="Fiori P.L."/>
            <person name="Ren Q."/>
            <person name="Paulsen I."/>
            <person name="Zhang H."/>
            <person name="Bastida-Corcuera F.D."/>
            <person name="Simoes-Barbosa A."/>
            <person name="Brown M.T."/>
            <person name="Hayes R.D."/>
            <person name="Mukherjee M."/>
            <person name="Okumura C.Y."/>
            <person name="Schneider R."/>
            <person name="Smith A.J."/>
            <person name="Vanacova S."/>
            <person name="Villalvazo M."/>
            <person name="Haas B.J."/>
            <person name="Pertea M."/>
            <person name="Feldblyum T.V."/>
            <person name="Utterback T.R."/>
            <person name="Shu C.L."/>
            <person name="Osoegawa K."/>
            <person name="de Jong P.J."/>
            <person name="Hrdy I."/>
            <person name="Horvathova L."/>
            <person name="Zubacova Z."/>
            <person name="Dolezal P."/>
            <person name="Malik S.B."/>
            <person name="Logsdon J.M. Jr."/>
            <person name="Henze K."/>
            <person name="Gupta A."/>
            <person name="Wang C.C."/>
            <person name="Dunne R.L."/>
            <person name="Upcroft J.A."/>
            <person name="Upcroft P."/>
            <person name="White O."/>
            <person name="Salzberg S.L."/>
            <person name="Tang P."/>
            <person name="Chiu C.-H."/>
            <person name="Lee Y.-S."/>
            <person name="Embley T.M."/>
            <person name="Coombs G.H."/>
            <person name="Mottram J.C."/>
            <person name="Tachezy J."/>
            <person name="Fraser-Liggett C.M."/>
            <person name="Johnson P.J."/>
        </authorList>
    </citation>
    <scope>NUCLEOTIDE SEQUENCE [LARGE SCALE GENOMIC DNA]</scope>
    <source>
        <strain evidence="2">G3</strain>
    </source>
</reference>
<dbReference type="InParanoid" id="A2DXE2"/>
<dbReference type="KEGG" id="tva:4772894"/>
<evidence type="ECO:0000313" key="2">
    <source>
        <dbReference type="EMBL" id="EAY14894.1"/>
    </source>
</evidence>
<dbReference type="RefSeq" id="XP_001327117.1">
    <property type="nucleotide sequence ID" value="XM_001327082.1"/>
</dbReference>
<feature type="region of interest" description="Disordered" evidence="1">
    <location>
        <begin position="42"/>
        <end position="67"/>
    </location>
</feature>
<name>A2DXE2_TRIV3</name>
<dbReference type="EMBL" id="DS113263">
    <property type="protein sequence ID" value="EAY14894.1"/>
    <property type="molecule type" value="Genomic_DNA"/>
</dbReference>
<dbReference type="AlphaFoldDB" id="A2DXE2"/>
<sequence>MKKYSLPDEQIIKLAWGILRHYIPVEIQKMLIDEIKKIQIEHKPKQEPTPEKKQVSFSDIRKPKANQIPRPKCCADIASFFGKK</sequence>
<dbReference type="VEuPathDB" id="TrichDB:TVAG_380040"/>
<organism evidence="2 3">
    <name type="scientific">Trichomonas vaginalis (strain ATCC PRA-98 / G3)</name>
    <dbReference type="NCBI Taxonomy" id="412133"/>
    <lineage>
        <taxon>Eukaryota</taxon>
        <taxon>Metamonada</taxon>
        <taxon>Parabasalia</taxon>
        <taxon>Trichomonadida</taxon>
        <taxon>Trichomonadidae</taxon>
        <taxon>Trichomonas</taxon>
    </lineage>
</organism>
<reference evidence="2" key="1">
    <citation type="submission" date="2006-10" db="EMBL/GenBank/DDBJ databases">
        <authorList>
            <person name="Amadeo P."/>
            <person name="Zhao Q."/>
            <person name="Wortman J."/>
            <person name="Fraser-Liggett C."/>
            <person name="Carlton J."/>
        </authorList>
    </citation>
    <scope>NUCLEOTIDE SEQUENCE</scope>
    <source>
        <strain evidence="2">G3</strain>
    </source>
</reference>
<dbReference type="Proteomes" id="UP000001542">
    <property type="component" value="Unassembled WGS sequence"/>
</dbReference>
<dbReference type="VEuPathDB" id="TrichDB:TVAGG3_0925580"/>
<accession>A2DXE2</accession>
<proteinExistence type="predicted"/>
<evidence type="ECO:0000256" key="1">
    <source>
        <dbReference type="SAM" id="MobiDB-lite"/>
    </source>
</evidence>
<gene>
    <name evidence="2" type="ORF">TVAG_380040</name>
</gene>
<feature type="compositionally biased region" description="Basic and acidic residues" evidence="1">
    <location>
        <begin position="42"/>
        <end position="62"/>
    </location>
</feature>
<protein>
    <submittedName>
        <fullName evidence="2">Uncharacterized protein</fullName>
    </submittedName>
</protein>